<protein>
    <submittedName>
        <fullName evidence="1">Formamidase</fullName>
    </submittedName>
</protein>
<dbReference type="GO" id="GO:0016811">
    <property type="term" value="F:hydrolase activity, acting on carbon-nitrogen (but not peptide) bonds, in linear amides"/>
    <property type="evidence" value="ECO:0007669"/>
    <property type="project" value="InterPro"/>
</dbReference>
<dbReference type="AlphaFoldDB" id="A0A1T5GA25"/>
<dbReference type="Gene3D" id="2.60.120.580">
    <property type="entry name" value="Acetamidase/Formamidase-like domains"/>
    <property type="match status" value="2"/>
</dbReference>
<dbReference type="OrthoDB" id="7191628at2"/>
<evidence type="ECO:0000313" key="2">
    <source>
        <dbReference type="Proteomes" id="UP000189818"/>
    </source>
</evidence>
<dbReference type="EMBL" id="FUYM01000013">
    <property type="protein sequence ID" value="SKC05225.1"/>
    <property type="molecule type" value="Genomic_DNA"/>
</dbReference>
<evidence type="ECO:0000313" key="1">
    <source>
        <dbReference type="EMBL" id="SKC05225.1"/>
    </source>
</evidence>
<dbReference type="SUPFAM" id="SSF141130">
    <property type="entry name" value="Acetamidase/Formamidase-like"/>
    <property type="match status" value="1"/>
</dbReference>
<reference evidence="2" key="1">
    <citation type="submission" date="2017-02" db="EMBL/GenBank/DDBJ databases">
        <authorList>
            <person name="Varghese N."/>
            <person name="Submissions S."/>
        </authorList>
    </citation>
    <scope>NUCLEOTIDE SEQUENCE [LARGE SCALE GENOMIC DNA]</scope>
    <source>
        <strain evidence="2">UM2</strain>
    </source>
</reference>
<dbReference type="PANTHER" id="PTHR31891:SF1">
    <property type="entry name" value="FORMAMIDASE C869.04-RELATED"/>
    <property type="match status" value="1"/>
</dbReference>
<dbReference type="Gene3D" id="3.10.28.20">
    <property type="entry name" value="Acetamidase/Formamidase-like domains"/>
    <property type="match status" value="1"/>
</dbReference>
<sequence length="369" mass="38796">MPHHHISVDHGHSICDKPGCSHNRWHPLIEPALRIAPGDTVEIETRDSLDGQIRPGMKAGEMVDVVLDRAHVLTGPVFVEGAEPGDLLVVDILEIATPDYGFTALFPGLGLLQDRYPGPFLLHWELGPDHATCDDLPGIRIPAAPFMGVMGLAPSLARLRAVNRREADIAGRALVLPPETNFAVPPDPAIAGEAWRTVAAHETGGNMDVRQLVAGSTLYLPVEVPGALFSVGDAHFAQGDGESCGTAIETSATITARFGLIKGEAARRRQQSPSYRCAASETPGIGAAGWFATTGLPIDPAGAVGPIDATLAARNAAAAMVDALVIERGLTPEQAYCLFSVAGDLRISSIVNTPHALVSALLPQSIFTP</sequence>
<accession>A0A1T5GA25</accession>
<proteinExistence type="predicted"/>
<dbReference type="PANTHER" id="PTHR31891">
    <property type="entry name" value="FORMAMIDASE C869.04-RELATED"/>
    <property type="match status" value="1"/>
</dbReference>
<dbReference type="Proteomes" id="UP000189818">
    <property type="component" value="Unassembled WGS sequence"/>
</dbReference>
<dbReference type="STRING" id="439228.SAMN06295920_11317"/>
<dbReference type="InterPro" id="IPR004304">
    <property type="entry name" value="FmdA_AmdA"/>
</dbReference>
<keyword evidence="2" id="KW-1185">Reference proteome</keyword>
<gene>
    <name evidence="1" type="ORF">SAMN06295920_11317</name>
</gene>
<name>A0A1T5GA25_9SPHN</name>
<organism evidence="1 2">
    <name type="scientific">Rhizorhabdus histidinilytica</name>
    <dbReference type="NCBI Taxonomy" id="439228"/>
    <lineage>
        <taxon>Bacteria</taxon>
        <taxon>Pseudomonadati</taxon>
        <taxon>Pseudomonadota</taxon>
        <taxon>Alphaproteobacteria</taxon>
        <taxon>Sphingomonadales</taxon>
        <taxon>Sphingomonadaceae</taxon>
        <taxon>Rhizorhabdus</taxon>
    </lineage>
</organism>
<dbReference type="RefSeq" id="WP_079650333.1">
    <property type="nucleotide sequence ID" value="NZ_FUYM01000013.1"/>
</dbReference>
<dbReference type="Pfam" id="PF03069">
    <property type="entry name" value="FmdA_AmdA"/>
    <property type="match status" value="1"/>
</dbReference>